<comment type="caution">
    <text evidence="2">The sequence shown here is derived from an EMBL/GenBank/DDBJ whole genome shotgun (WGS) entry which is preliminary data.</text>
</comment>
<protein>
    <submittedName>
        <fullName evidence="2">Uncharacterized protein</fullName>
    </submittedName>
</protein>
<keyword evidence="3" id="KW-1185">Reference proteome</keyword>
<organism evidence="2 3">
    <name type="scientific">Antribacter soli</name>
    <dbReference type="NCBI Taxonomy" id="2910976"/>
    <lineage>
        <taxon>Bacteria</taxon>
        <taxon>Bacillati</taxon>
        <taxon>Actinomycetota</taxon>
        <taxon>Actinomycetes</taxon>
        <taxon>Micrococcales</taxon>
        <taxon>Promicromonosporaceae</taxon>
        <taxon>Antribacter</taxon>
    </lineage>
</organism>
<evidence type="ECO:0000256" key="1">
    <source>
        <dbReference type="SAM" id="MobiDB-lite"/>
    </source>
</evidence>
<evidence type="ECO:0000313" key="2">
    <source>
        <dbReference type="EMBL" id="MCF4120422.1"/>
    </source>
</evidence>
<reference evidence="2" key="1">
    <citation type="submission" date="2022-01" db="EMBL/GenBank/DDBJ databases">
        <title>Antribacter sp. nov., isolated from Guizhou of China.</title>
        <authorList>
            <person name="Chengliang C."/>
            <person name="Ya Z."/>
        </authorList>
    </citation>
    <scope>NUCLEOTIDE SEQUENCE</scope>
    <source>
        <strain evidence="2">KLBMP 9083</strain>
    </source>
</reference>
<evidence type="ECO:0000313" key="3">
    <source>
        <dbReference type="Proteomes" id="UP001165405"/>
    </source>
</evidence>
<sequence>MKRAVFIVVGVIALGVFAWIGWPRVEPGGAEADPMPTAGAVAPEPGASGETSGRGEPPTATDEVDASEVGAGDAATTVTAEPEFDSAAPGAPVVAAWDDTVRAAARESARATVTAFARAELEPEEWWAQLAPHLTLQAQPVYQDVDPRLIPVRAVTGEPTVTDESSALLAQVSVPTDVGDYTVLLVRSDGGAPWLAEQIRPPEQP</sequence>
<dbReference type="RefSeq" id="WP_236088192.1">
    <property type="nucleotide sequence ID" value="NZ_JAKGSG010000020.1"/>
</dbReference>
<dbReference type="EMBL" id="JAKGSG010000020">
    <property type="protein sequence ID" value="MCF4120422.1"/>
    <property type="molecule type" value="Genomic_DNA"/>
</dbReference>
<feature type="region of interest" description="Disordered" evidence="1">
    <location>
        <begin position="30"/>
        <end position="72"/>
    </location>
</feature>
<name>A0AA41U8F0_9MICO</name>
<proteinExistence type="predicted"/>
<dbReference type="Proteomes" id="UP001165405">
    <property type="component" value="Unassembled WGS sequence"/>
</dbReference>
<accession>A0AA41U8F0</accession>
<dbReference type="AlphaFoldDB" id="A0AA41U8F0"/>
<gene>
    <name evidence="2" type="ORF">L1785_05465</name>
</gene>